<gene>
    <name evidence="1" type="ORF">L249_6384</name>
</gene>
<accession>A0A367LLN3</accession>
<proteinExistence type="predicted"/>
<evidence type="ECO:0000313" key="1">
    <source>
        <dbReference type="EMBL" id="RCI15321.1"/>
    </source>
</evidence>
<name>A0A367LLN3_9HYPO</name>
<comment type="caution">
    <text evidence="1">The sequence shown here is derived from an EMBL/GenBank/DDBJ whole genome shotgun (WGS) entry which is preliminary data.</text>
</comment>
<protein>
    <submittedName>
        <fullName evidence="1">Uncharacterized protein</fullName>
    </submittedName>
</protein>
<dbReference type="EMBL" id="LKCN02000003">
    <property type="protein sequence ID" value="RCI15321.1"/>
    <property type="molecule type" value="Genomic_DNA"/>
</dbReference>
<organism evidence="1 2">
    <name type="scientific">Ophiocordyceps polyrhachis-furcata BCC 54312</name>
    <dbReference type="NCBI Taxonomy" id="1330021"/>
    <lineage>
        <taxon>Eukaryota</taxon>
        <taxon>Fungi</taxon>
        <taxon>Dikarya</taxon>
        <taxon>Ascomycota</taxon>
        <taxon>Pezizomycotina</taxon>
        <taxon>Sordariomycetes</taxon>
        <taxon>Hypocreomycetidae</taxon>
        <taxon>Hypocreales</taxon>
        <taxon>Ophiocordycipitaceae</taxon>
        <taxon>Ophiocordyceps</taxon>
    </lineage>
</organism>
<sequence length="99" mass="10738">MAEGKENDLESKVASQLACDNHAGHTEAMSNSQADCIVAFKPPPTCISSYSILGPRHDSTGRRILTRCWPHSLDCHRNITEAALLQDISGLSSYLANLV</sequence>
<evidence type="ECO:0000313" key="2">
    <source>
        <dbReference type="Proteomes" id="UP000253664"/>
    </source>
</evidence>
<dbReference type="Proteomes" id="UP000253664">
    <property type="component" value="Unassembled WGS sequence"/>
</dbReference>
<dbReference type="AlphaFoldDB" id="A0A367LLN3"/>
<reference evidence="1 2" key="1">
    <citation type="journal article" date="2015" name="BMC Genomics">
        <title>Insights from the genome of Ophiocordyceps polyrhachis-furcata to pathogenicity and host specificity in insect fungi.</title>
        <authorList>
            <person name="Wichadakul D."/>
            <person name="Kobmoo N."/>
            <person name="Ingsriswang S."/>
            <person name="Tangphatsornruang S."/>
            <person name="Chantasingh D."/>
            <person name="Luangsa-ard J.J."/>
            <person name="Eurwilaichitr L."/>
        </authorList>
    </citation>
    <scope>NUCLEOTIDE SEQUENCE [LARGE SCALE GENOMIC DNA]</scope>
    <source>
        <strain evidence="1 2">BCC 54312</strain>
    </source>
</reference>
<keyword evidence="2" id="KW-1185">Reference proteome</keyword>